<dbReference type="Proteomes" id="UP001623349">
    <property type="component" value="Unassembled WGS sequence"/>
</dbReference>
<comment type="caution">
    <text evidence="9">The sequence shown here is derived from an EMBL/GenBank/DDBJ whole genome shotgun (WGS) entry which is preliminary data.</text>
</comment>
<evidence type="ECO:0000256" key="6">
    <source>
        <dbReference type="PROSITE-ProRule" id="PRU00042"/>
    </source>
</evidence>
<dbReference type="InterPro" id="IPR036236">
    <property type="entry name" value="Znf_C2H2_sf"/>
</dbReference>
<evidence type="ECO:0000256" key="5">
    <source>
        <dbReference type="ARBA" id="ARBA00022833"/>
    </source>
</evidence>
<dbReference type="Pfam" id="PF00096">
    <property type="entry name" value="zf-C2H2"/>
    <property type="match status" value="2"/>
</dbReference>
<keyword evidence="10" id="KW-1185">Reference proteome</keyword>
<feature type="domain" description="KRAB" evidence="8">
    <location>
        <begin position="5"/>
        <end position="88"/>
    </location>
</feature>
<comment type="subcellular location">
    <subcellularLocation>
        <location evidence="1">Nucleus</location>
    </subcellularLocation>
</comment>
<name>A0ABQ0FW30_APOSI</name>
<dbReference type="PANTHER" id="PTHR23234">
    <property type="entry name" value="ZNF44 PROTEIN"/>
    <property type="match status" value="1"/>
</dbReference>
<evidence type="ECO:0000256" key="1">
    <source>
        <dbReference type="ARBA" id="ARBA00004123"/>
    </source>
</evidence>
<feature type="domain" description="C2H2-type" evidence="7">
    <location>
        <begin position="160"/>
        <end position="187"/>
    </location>
</feature>
<accession>A0ABQ0FW30</accession>
<dbReference type="PANTHER" id="PTHR23234:SF10">
    <property type="entry name" value="RIKEN CDNA 6720489N17 GENE-RELATED"/>
    <property type="match status" value="1"/>
</dbReference>
<feature type="domain" description="C2H2-type" evidence="7">
    <location>
        <begin position="76"/>
        <end position="103"/>
    </location>
</feature>
<proteinExistence type="predicted"/>
<evidence type="ECO:0000259" key="7">
    <source>
        <dbReference type="PROSITE" id="PS50157"/>
    </source>
</evidence>
<dbReference type="CDD" id="cd07765">
    <property type="entry name" value="KRAB_A-box"/>
    <property type="match status" value="1"/>
</dbReference>
<gene>
    <name evidence="9" type="ORF">APTSU1_001870200</name>
</gene>
<feature type="domain" description="C2H2-type" evidence="7">
    <location>
        <begin position="132"/>
        <end position="159"/>
    </location>
</feature>
<dbReference type="InterPro" id="IPR001909">
    <property type="entry name" value="KRAB"/>
</dbReference>
<dbReference type="PROSITE" id="PS50805">
    <property type="entry name" value="KRAB"/>
    <property type="match status" value="1"/>
</dbReference>
<evidence type="ECO:0000313" key="9">
    <source>
        <dbReference type="EMBL" id="GAB1303448.1"/>
    </source>
</evidence>
<organism evidence="9 10">
    <name type="scientific">Apodemus speciosus</name>
    <name type="common">Large Japanese field mouse</name>
    <dbReference type="NCBI Taxonomy" id="105296"/>
    <lineage>
        <taxon>Eukaryota</taxon>
        <taxon>Metazoa</taxon>
        <taxon>Chordata</taxon>
        <taxon>Craniata</taxon>
        <taxon>Vertebrata</taxon>
        <taxon>Euteleostomi</taxon>
        <taxon>Mammalia</taxon>
        <taxon>Eutheria</taxon>
        <taxon>Euarchontoglires</taxon>
        <taxon>Glires</taxon>
        <taxon>Rodentia</taxon>
        <taxon>Myomorpha</taxon>
        <taxon>Muroidea</taxon>
        <taxon>Muridae</taxon>
        <taxon>Murinae</taxon>
        <taxon>Apodemus</taxon>
    </lineage>
</organism>
<dbReference type="InterPro" id="IPR050758">
    <property type="entry name" value="Znf_C2H2-type"/>
</dbReference>
<keyword evidence="3" id="KW-0677">Repeat</keyword>
<dbReference type="EMBL" id="BAAFST010000537">
    <property type="protein sequence ID" value="GAB1303448.1"/>
    <property type="molecule type" value="Genomic_DNA"/>
</dbReference>
<dbReference type="InterPro" id="IPR013087">
    <property type="entry name" value="Znf_C2H2_type"/>
</dbReference>
<dbReference type="PROSITE" id="PS50157">
    <property type="entry name" value="ZINC_FINGER_C2H2_2"/>
    <property type="match status" value="4"/>
</dbReference>
<dbReference type="SUPFAM" id="SSF109640">
    <property type="entry name" value="KRAB domain (Kruppel-associated box)"/>
    <property type="match status" value="1"/>
</dbReference>
<evidence type="ECO:0000256" key="2">
    <source>
        <dbReference type="ARBA" id="ARBA00022723"/>
    </source>
</evidence>
<feature type="domain" description="C2H2-type" evidence="7">
    <location>
        <begin position="104"/>
        <end position="131"/>
    </location>
</feature>
<dbReference type="SMART" id="SM00355">
    <property type="entry name" value="ZnF_C2H2"/>
    <property type="match status" value="4"/>
</dbReference>
<evidence type="ECO:0000313" key="10">
    <source>
        <dbReference type="Proteomes" id="UP001623349"/>
    </source>
</evidence>
<dbReference type="Gene3D" id="6.10.140.140">
    <property type="match status" value="1"/>
</dbReference>
<dbReference type="SUPFAM" id="SSF57667">
    <property type="entry name" value="beta-beta-alpha zinc fingers"/>
    <property type="match status" value="2"/>
</dbReference>
<reference evidence="9 10" key="1">
    <citation type="submission" date="2024-08" db="EMBL/GenBank/DDBJ databases">
        <title>The draft genome of Apodemus speciosus.</title>
        <authorList>
            <person name="Nabeshima K."/>
            <person name="Suzuki S."/>
            <person name="Onuma M."/>
        </authorList>
    </citation>
    <scope>NUCLEOTIDE SEQUENCE [LARGE SCALE GENOMIC DNA]</scope>
    <source>
        <strain evidence="9">IB14-021</strain>
    </source>
</reference>
<keyword evidence="2" id="KW-0479">Metal-binding</keyword>
<dbReference type="InterPro" id="IPR036051">
    <property type="entry name" value="KRAB_dom_sf"/>
</dbReference>
<evidence type="ECO:0000256" key="4">
    <source>
        <dbReference type="ARBA" id="ARBA00022771"/>
    </source>
</evidence>
<sequence>MRDAVTYEDVHVNFTLEEWNLLDPSQKNLYKDVMLETYWNFTVIASYWENHHIEEQYQTSGCHERHVRSHSGEKPHECIQCGKAFARPCHLQCHKITHTGQKPYECSQCSKAFEKPCHLQCHKITQTGEKPYKCSQCGKAFAQHSTFRYHQRTHTGNKPYKCNQCGKAFARPSQLLLHKMTHTWRETL</sequence>
<keyword evidence="4 6" id="KW-0863">Zinc-finger</keyword>
<evidence type="ECO:0000256" key="3">
    <source>
        <dbReference type="ARBA" id="ARBA00022737"/>
    </source>
</evidence>
<dbReference type="PROSITE" id="PS00028">
    <property type="entry name" value="ZINC_FINGER_C2H2_1"/>
    <property type="match status" value="3"/>
</dbReference>
<dbReference type="Gene3D" id="3.30.160.60">
    <property type="entry name" value="Classic Zinc Finger"/>
    <property type="match status" value="4"/>
</dbReference>
<dbReference type="SMART" id="SM00349">
    <property type="entry name" value="KRAB"/>
    <property type="match status" value="1"/>
</dbReference>
<protein>
    <submittedName>
        <fullName evidence="9">Zinc finger protein 997</fullName>
    </submittedName>
</protein>
<keyword evidence="5" id="KW-0862">Zinc</keyword>
<dbReference type="Pfam" id="PF01352">
    <property type="entry name" value="KRAB"/>
    <property type="match status" value="1"/>
</dbReference>
<evidence type="ECO:0000259" key="8">
    <source>
        <dbReference type="PROSITE" id="PS50805"/>
    </source>
</evidence>